<keyword evidence="2" id="KW-1185">Reference proteome</keyword>
<dbReference type="InterPro" id="IPR009091">
    <property type="entry name" value="RCC1/BLIP-II"/>
</dbReference>
<accession>A0A371AX27</accession>
<sequence length="341" mass="37596">MRIKKIRVLLTLLFILVSIFSICSCNRIIKDKKVEEPPLESVVQKRVEIEPYQNIVAIGGGHMLGAKFDGTVYSWGENKYGECDTQDWKDIVAVSAGAYISAGLKSDGTVVATGCNDLGQCETEDWREIVEISACDTHILGLKADGTVVSTGRTIYENETGEQITQIMNDLVKGWADIKHVVAYVNAVIGIKQDKSVIWSHYFDTPFTSKVETGAFAVDNIIEIKQEGAFWMGLTADGTVKLKESYEDKTGEAWTDIVDIATGAEHYVGLKSNGRVLFSGSNEDKQCEVNEWKDILAVYGGLYITVGLQEDGTLIFSGDSTKAITENPEKGHVDPKEWDLF</sequence>
<organism evidence="1 2">
    <name type="scientific">Anaerosacchariphilus polymeriproducens</name>
    <dbReference type="NCBI Taxonomy" id="1812858"/>
    <lineage>
        <taxon>Bacteria</taxon>
        <taxon>Bacillati</taxon>
        <taxon>Bacillota</taxon>
        <taxon>Clostridia</taxon>
        <taxon>Lachnospirales</taxon>
        <taxon>Lachnospiraceae</taxon>
        <taxon>Anaerosacchariphilus</taxon>
    </lineage>
</organism>
<gene>
    <name evidence="1" type="ORF">DWV06_05415</name>
</gene>
<evidence type="ECO:0008006" key="3">
    <source>
        <dbReference type="Google" id="ProtNLM"/>
    </source>
</evidence>
<dbReference type="PANTHER" id="PTHR45982">
    <property type="entry name" value="REGULATOR OF CHROMOSOME CONDENSATION"/>
    <property type="match status" value="1"/>
</dbReference>
<dbReference type="AlphaFoldDB" id="A0A371AX27"/>
<reference evidence="1 2" key="1">
    <citation type="submission" date="2018-07" db="EMBL/GenBank/DDBJ databases">
        <title>Anaerosacharophilus polymeroproducens gen. nov. sp. nov., an anaerobic bacterium isolated from salt field.</title>
        <authorList>
            <person name="Kim W."/>
            <person name="Yang S.-H."/>
            <person name="Oh J."/>
            <person name="Lee J.-H."/>
            <person name="Kwon K.K."/>
        </authorList>
    </citation>
    <scope>NUCLEOTIDE SEQUENCE [LARGE SCALE GENOMIC DNA]</scope>
    <source>
        <strain evidence="1 2">MCWD5</strain>
    </source>
</reference>
<dbReference type="PANTHER" id="PTHR45982:SF1">
    <property type="entry name" value="REGULATOR OF CHROMOSOME CONDENSATION"/>
    <property type="match status" value="1"/>
</dbReference>
<dbReference type="Pfam" id="PF13540">
    <property type="entry name" value="RCC1_2"/>
    <property type="match status" value="3"/>
</dbReference>
<dbReference type="RefSeq" id="WP_115481163.1">
    <property type="nucleotide sequence ID" value="NZ_QRCT01000014.1"/>
</dbReference>
<dbReference type="OrthoDB" id="27389at2"/>
<dbReference type="Gene3D" id="2.130.10.30">
    <property type="entry name" value="Regulator of chromosome condensation 1/beta-lactamase-inhibitor protein II"/>
    <property type="match status" value="2"/>
</dbReference>
<dbReference type="SUPFAM" id="SSF50985">
    <property type="entry name" value="RCC1/BLIP-II"/>
    <property type="match status" value="1"/>
</dbReference>
<dbReference type="EMBL" id="QRCT01000014">
    <property type="protein sequence ID" value="RDU24138.1"/>
    <property type="molecule type" value="Genomic_DNA"/>
</dbReference>
<dbReference type="InterPro" id="IPR051553">
    <property type="entry name" value="Ran_GTPase-activating"/>
</dbReference>
<name>A0A371AX27_9FIRM</name>
<comment type="caution">
    <text evidence="1">The sequence shown here is derived from an EMBL/GenBank/DDBJ whole genome shotgun (WGS) entry which is preliminary data.</text>
</comment>
<dbReference type="PROSITE" id="PS51257">
    <property type="entry name" value="PROKAR_LIPOPROTEIN"/>
    <property type="match status" value="1"/>
</dbReference>
<evidence type="ECO:0000313" key="2">
    <source>
        <dbReference type="Proteomes" id="UP000255036"/>
    </source>
</evidence>
<protein>
    <recommendedName>
        <fullName evidence="3">Chromosome condensation regulator</fullName>
    </recommendedName>
</protein>
<dbReference type="Proteomes" id="UP000255036">
    <property type="component" value="Unassembled WGS sequence"/>
</dbReference>
<proteinExistence type="predicted"/>
<evidence type="ECO:0000313" key="1">
    <source>
        <dbReference type="EMBL" id="RDU24138.1"/>
    </source>
</evidence>